<accession>A0ABS0YCU8</accession>
<keyword evidence="4 6" id="KW-1133">Transmembrane helix</keyword>
<feature type="transmembrane region" description="Helical" evidence="6">
    <location>
        <begin position="52"/>
        <end position="72"/>
    </location>
</feature>
<evidence type="ECO:0000313" key="8">
    <source>
        <dbReference type="EMBL" id="MBJ6749747.1"/>
    </source>
</evidence>
<evidence type="ECO:0000256" key="6">
    <source>
        <dbReference type="SAM" id="Phobius"/>
    </source>
</evidence>
<feature type="transmembrane region" description="Helical" evidence="6">
    <location>
        <begin position="29"/>
        <end position="46"/>
    </location>
</feature>
<dbReference type="Pfam" id="PF13244">
    <property type="entry name" value="MbhD"/>
    <property type="match status" value="1"/>
</dbReference>
<evidence type="ECO:0000256" key="2">
    <source>
        <dbReference type="ARBA" id="ARBA00022475"/>
    </source>
</evidence>
<feature type="domain" description="MrpA C-terminal/MbhD" evidence="7">
    <location>
        <begin position="11"/>
        <end position="75"/>
    </location>
</feature>
<keyword evidence="2" id="KW-1003">Cell membrane</keyword>
<name>A0ABS0YCU8_9BACT</name>
<keyword evidence="5 6" id="KW-0472">Membrane</keyword>
<organism evidence="8 9">
    <name type="scientific">Geomonas anaerohicana</name>
    <dbReference type="NCBI Taxonomy" id="2798583"/>
    <lineage>
        <taxon>Bacteria</taxon>
        <taxon>Pseudomonadati</taxon>
        <taxon>Thermodesulfobacteriota</taxon>
        <taxon>Desulfuromonadia</taxon>
        <taxon>Geobacterales</taxon>
        <taxon>Geobacteraceae</taxon>
        <taxon>Geomonas</taxon>
    </lineage>
</organism>
<proteinExistence type="predicted"/>
<sequence>MDPLQVGIFLLVGASGWAVVTTRAPLHQSLVAGFFGLTLSLLFVVLQAPDVALSEMVVGAVAFPLMVLLTVAKTRAGDGK</sequence>
<evidence type="ECO:0000256" key="3">
    <source>
        <dbReference type="ARBA" id="ARBA00022692"/>
    </source>
</evidence>
<evidence type="ECO:0000259" key="7">
    <source>
        <dbReference type="Pfam" id="PF13244"/>
    </source>
</evidence>
<reference evidence="8 9" key="1">
    <citation type="submission" date="2020-12" db="EMBL/GenBank/DDBJ databases">
        <title>Geomonas sp. Red421, isolated from paddy soil.</title>
        <authorList>
            <person name="Xu Z."/>
            <person name="Zhang Z."/>
            <person name="Masuda Y."/>
            <person name="Itoh H."/>
            <person name="Senoo K."/>
        </authorList>
    </citation>
    <scope>NUCLEOTIDE SEQUENCE [LARGE SCALE GENOMIC DNA]</scope>
    <source>
        <strain evidence="8 9">Red421</strain>
    </source>
</reference>
<keyword evidence="9" id="KW-1185">Reference proteome</keyword>
<dbReference type="InterPro" id="IPR025383">
    <property type="entry name" value="MrpA_C/MbhD"/>
</dbReference>
<evidence type="ECO:0000256" key="4">
    <source>
        <dbReference type="ARBA" id="ARBA00022989"/>
    </source>
</evidence>
<keyword evidence="3 6" id="KW-0812">Transmembrane</keyword>
<dbReference type="EMBL" id="JAEMHL010000002">
    <property type="protein sequence ID" value="MBJ6749747.1"/>
    <property type="molecule type" value="Genomic_DNA"/>
</dbReference>
<gene>
    <name evidence="8" type="ORF">JFN91_05935</name>
</gene>
<evidence type="ECO:0000256" key="5">
    <source>
        <dbReference type="ARBA" id="ARBA00023136"/>
    </source>
</evidence>
<evidence type="ECO:0000313" key="9">
    <source>
        <dbReference type="Proteomes" id="UP000614714"/>
    </source>
</evidence>
<comment type="caution">
    <text evidence="8">The sequence shown here is derived from an EMBL/GenBank/DDBJ whole genome shotgun (WGS) entry which is preliminary data.</text>
</comment>
<dbReference type="Proteomes" id="UP000614714">
    <property type="component" value="Unassembled WGS sequence"/>
</dbReference>
<evidence type="ECO:0000256" key="1">
    <source>
        <dbReference type="ARBA" id="ARBA00004651"/>
    </source>
</evidence>
<dbReference type="RefSeq" id="WP_199388264.1">
    <property type="nucleotide sequence ID" value="NZ_JAEMHL010000002.1"/>
</dbReference>
<feature type="transmembrane region" description="Helical" evidence="6">
    <location>
        <begin position="6"/>
        <end position="22"/>
    </location>
</feature>
<comment type="subcellular location">
    <subcellularLocation>
        <location evidence="1">Cell membrane</location>
        <topology evidence="1">Multi-pass membrane protein</topology>
    </subcellularLocation>
</comment>
<protein>
    <submittedName>
        <fullName evidence="8">DUF4040 domain-containing protein</fullName>
    </submittedName>
</protein>